<accession>A0A0F9E296</accession>
<dbReference type="AlphaFoldDB" id="A0A0F9E296"/>
<reference evidence="1" key="1">
    <citation type="journal article" date="2015" name="Nature">
        <title>Complex archaea that bridge the gap between prokaryotes and eukaryotes.</title>
        <authorList>
            <person name="Spang A."/>
            <person name="Saw J.H."/>
            <person name="Jorgensen S.L."/>
            <person name="Zaremba-Niedzwiedzka K."/>
            <person name="Martijn J."/>
            <person name="Lind A.E."/>
            <person name="van Eijk R."/>
            <person name="Schleper C."/>
            <person name="Guy L."/>
            <person name="Ettema T.J."/>
        </authorList>
    </citation>
    <scope>NUCLEOTIDE SEQUENCE</scope>
</reference>
<organism evidence="1">
    <name type="scientific">marine sediment metagenome</name>
    <dbReference type="NCBI Taxonomy" id="412755"/>
    <lineage>
        <taxon>unclassified sequences</taxon>
        <taxon>metagenomes</taxon>
        <taxon>ecological metagenomes</taxon>
    </lineage>
</organism>
<name>A0A0F9E296_9ZZZZ</name>
<comment type="caution">
    <text evidence="1">The sequence shown here is derived from an EMBL/GenBank/DDBJ whole genome shotgun (WGS) entry which is preliminary data.</text>
</comment>
<gene>
    <name evidence="1" type="ORF">LCGC14_2127930</name>
</gene>
<proteinExistence type="predicted"/>
<evidence type="ECO:0000313" key="1">
    <source>
        <dbReference type="EMBL" id="KKL68143.1"/>
    </source>
</evidence>
<protein>
    <submittedName>
        <fullName evidence="1">Uncharacterized protein</fullName>
    </submittedName>
</protein>
<sequence length="206" mass="23539">MQKWDKWHDWKQLSDSEKVDVNLETEYRAVLDDQHYDSALNQQESLRDGKALTGTDSQDEMLVNALIGAKIFKKIPGAKDTGDKKVRYALIDDLVNRRIVEAEASTPAEKQAIIDEVIIKRAYIEEWFRDPQLLEFEMSSEQKDKAYTPFDEIDSDDLAALQDFAGKVGRKPSRNTYERAAAQWTFGDKGAAMDILENGPHTGRRK</sequence>
<dbReference type="EMBL" id="LAZR01026626">
    <property type="protein sequence ID" value="KKL68143.1"/>
    <property type="molecule type" value="Genomic_DNA"/>
</dbReference>